<dbReference type="GO" id="GO:0003950">
    <property type="term" value="F:NAD+ poly-ADP-ribosyltransferase activity"/>
    <property type="evidence" value="ECO:0007669"/>
    <property type="project" value="TreeGrafter"/>
</dbReference>
<dbReference type="GO" id="GO:0106274">
    <property type="term" value="F:NAD+-protein-arginine ADP-ribosyltransferase activity"/>
    <property type="evidence" value="ECO:0007669"/>
    <property type="project" value="UniProtKB-EC"/>
</dbReference>
<keyword evidence="12" id="KW-1185">Reference proteome</keyword>
<comment type="caution">
    <text evidence="11">The sequence shown here is derived from an EMBL/GenBank/DDBJ whole genome shotgun (WGS) entry which is preliminary data.</text>
</comment>
<dbReference type="PANTHER" id="PTHR10339:SF25">
    <property type="entry name" value="SECRETED EXOENZYME S"/>
    <property type="match status" value="1"/>
</dbReference>
<evidence type="ECO:0000256" key="4">
    <source>
        <dbReference type="ARBA" id="ARBA00022525"/>
    </source>
</evidence>
<gene>
    <name evidence="11" type="ORF">FHS42_006104</name>
</gene>
<dbReference type="PROSITE" id="PS51996">
    <property type="entry name" value="TR_MART"/>
    <property type="match status" value="1"/>
</dbReference>
<keyword evidence="8" id="KW-0548">Nucleotidyltransferase</keyword>
<comment type="subcellular location">
    <subcellularLocation>
        <location evidence="1">Secreted</location>
    </subcellularLocation>
</comment>
<evidence type="ECO:0000256" key="10">
    <source>
        <dbReference type="ARBA" id="ARBA00047597"/>
    </source>
</evidence>
<evidence type="ECO:0000256" key="3">
    <source>
        <dbReference type="ARBA" id="ARBA00012031"/>
    </source>
</evidence>
<keyword evidence="9" id="KW-0843">Virulence</keyword>
<evidence type="ECO:0000313" key="12">
    <source>
        <dbReference type="Proteomes" id="UP000588098"/>
    </source>
</evidence>
<dbReference type="EMBL" id="JACHJL010000020">
    <property type="protein sequence ID" value="MBB5939012.1"/>
    <property type="molecule type" value="Genomic_DNA"/>
</dbReference>
<evidence type="ECO:0000256" key="2">
    <source>
        <dbReference type="ARBA" id="ARBA00009558"/>
    </source>
</evidence>
<evidence type="ECO:0000256" key="5">
    <source>
        <dbReference type="ARBA" id="ARBA00022656"/>
    </source>
</evidence>
<reference evidence="11 12" key="1">
    <citation type="submission" date="2020-08" db="EMBL/GenBank/DDBJ databases">
        <title>Genomic Encyclopedia of Type Strains, Phase III (KMG-III): the genomes of soil and plant-associated and newly described type strains.</title>
        <authorList>
            <person name="Whitman W."/>
        </authorList>
    </citation>
    <scope>NUCLEOTIDE SEQUENCE [LARGE SCALE GENOMIC DNA]</scope>
    <source>
        <strain evidence="11 12">CECT 8305</strain>
    </source>
</reference>
<dbReference type="SUPFAM" id="SSF56399">
    <property type="entry name" value="ADP-ribosylation"/>
    <property type="match status" value="1"/>
</dbReference>
<evidence type="ECO:0000256" key="6">
    <source>
        <dbReference type="ARBA" id="ARBA00022676"/>
    </source>
</evidence>
<protein>
    <recommendedName>
        <fullName evidence="3">NAD(+)--protein-arginine ADP-ribosyltransferase</fullName>
        <ecNumber evidence="3">2.4.2.31</ecNumber>
    </recommendedName>
</protein>
<dbReference type="AlphaFoldDB" id="A0A7W9QGX2"/>
<dbReference type="Proteomes" id="UP000588098">
    <property type="component" value="Unassembled WGS sequence"/>
</dbReference>
<dbReference type="GO" id="GO:0016779">
    <property type="term" value="F:nucleotidyltransferase activity"/>
    <property type="evidence" value="ECO:0007669"/>
    <property type="project" value="UniProtKB-KW"/>
</dbReference>
<comment type="catalytic activity">
    <reaction evidence="10">
        <text>L-arginyl-[protein] + NAD(+) = N(omega)-(ADP-D-ribosyl)-L-arginyl-[protein] + nicotinamide + H(+)</text>
        <dbReference type="Rhea" id="RHEA:19149"/>
        <dbReference type="Rhea" id="RHEA-COMP:10532"/>
        <dbReference type="Rhea" id="RHEA-COMP:15087"/>
        <dbReference type="ChEBI" id="CHEBI:15378"/>
        <dbReference type="ChEBI" id="CHEBI:17154"/>
        <dbReference type="ChEBI" id="CHEBI:29965"/>
        <dbReference type="ChEBI" id="CHEBI:57540"/>
        <dbReference type="ChEBI" id="CHEBI:142554"/>
        <dbReference type="EC" id="2.4.2.31"/>
    </reaction>
</comment>
<evidence type="ECO:0000256" key="1">
    <source>
        <dbReference type="ARBA" id="ARBA00004613"/>
    </source>
</evidence>
<dbReference type="GO" id="GO:0090729">
    <property type="term" value="F:toxin activity"/>
    <property type="evidence" value="ECO:0007669"/>
    <property type="project" value="UniProtKB-KW"/>
</dbReference>
<keyword evidence="4" id="KW-0964">Secreted</keyword>
<keyword evidence="6" id="KW-0328">Glycosyltransferase</keyword>
<organism evidence="11 12">
    <name type="scientific">Streptomyces zagrosensis</name>
    <dbReference type="NCBI Taxonomy" id="1042984"/>
    <lineage>
        <taxon>Bacteria</taxon>
        <taxon>Bacillati</taxon>
        <taxon>Actinomycetota</taxon>
        <taxon>Actinomycetes</taxon>
        <taxon>Kitasatosporales</taxon>
        <taxon>Streptomycetaceae</taxon>
        <taxon>Streptomyces</taxon>
    </lineage>
</organism>
<evidence type="ECO:0000256" key="9">
    <source>
        <dbReference type="ARBA" id="ARBA00023026"/>
    </source>
</evidence>
<comment type="similarity">
    <text evidence="2">Belongs to the Arg-specific ADP-ribosyltransferase family.</text>
</comment>
<dbReference type="RefSeq" id="WP_184577405.1">
    <property type="nucleotide sequence ID" value="NZ_JACHJL010000020.1"/>
</dbReference>
<evidence type="ECO:0000256" key="8">
    <source>
        <dbReference type="ARBA" id="ARBA00022695"/>
    </source>
</evidence>
<keyword evidence="5" id="KW-0800">Toxin</keyword>
<dbReference type="Gene3D" id="3.90.176.10">
    <property type="entry name" value="Toxin ADP-ribosyltransferase, Chain A, domain 1"/>
    <property type="match status" value="1"/>
</dbReference>
<dbReference type="EC" id="2.4.2.31" evidence="3"/>
<sequence length="390" mass="43684">MAKIDSFQVDRRGTDKPTVRFLWGDLTKMAAADAVDILVVSCLPDDYAASPGTLVDALDKAGISLKQLAEDKAKDYRPQLPCWISKPVKGGPGTQFKRILVFEPKEPVAEAVASVPAIFQALACFYSNEVVRVATPLVCTGYRKAEPKVALSELAWAAARYASSNTTKVTAVNIVTLTEKLGKQLVPTFRDIKGRYGHVFLLDLPGEYDTFVDQAKEKIDHKELPTGLTYRQALAVCIYTTDYYKAINSVLYKKKPTDPEYREMLPLIEAIDSGLWNMKRYPGKTYRGDKMSSERLGKHQVGAKIANRAYTSTSRLRSVAEKFAKNAFLDIDGRTGVEVWDYSVFPAEEEVLFQRDFTYQVATREEDPKAFWNFTVHEILTNWCGGSRNA</sequence>
<proteinExistence type="inferred from homology"/>
<dbReference type="Pfam" id="PF01129">
    <property type="entry name" value="ART"/>
    <property type="match status" value="1"/>
</dbReference>
<evidence type="ECO:0000313" key="11">
    <source>
        <dbReference type="EMBL" id="MBB5939012.1"/>
    </source>
</evidence>
<keyword evidence="7" id="KW-0808">Transferase</keyword>
<name>A0A7W9QGX2_9ACTN</name>
<dbReference type="InterPro" id="IPR050999">
    <property type="entry name" value="ADP-ribosyltransferase_ARG"/>
</dbReference>
<dbReference type="PANTHER" id="PTHR10339">
    <property type="entry name" value="ADP-RIBOSYLTRANSFERASE"/>
    <property type="match status" value="1"/>
</dbReference>
<evidence type="ECO:0000256" key="7">
    <source>
        <dbReference type="ARBA" id="ARBA00022679"/>
    </source>
</evidence>
<dbReference type="GO" id="GO:0005576">
    <property type="term" value="C:extracellular region"/>
    <property type="evidence" value="ECO:0007669"/>
    <property type="project" value="UniProtKB-SubCell"/>
</dbReference>
<dbReference type="InterPro" id="IPR000768">
    <property type="entry name" value="ART"/>
</dbReference>
<accession>A0A7W9QGX2</accession>